<evidence type="ECO:0000256" key="5">
    <source>
        <dbReference type="RuleBase" id="RU361157"/>
    </source>
</evidence>
<feature type="transmembrane region" description="Helical" evidence="5">
    <location>
        <begin position="167"/>
        <end position="185"/>
    </location>
</feature>
<organism evidence="7 8">
    <name type="scientific">Clostridium fungisolvens</name>
    <dbReference type="NCBI Taxonomy" id="1604897"/>
    <lineage>
        <taxon>Bacteria</taxon>
        <taxon>Bacillati</taxon>
        <taxon>Bacillota</taxon>
        <taxon>Clostridia</taxon>
        <taxon>Eubacteriales</taxon>
        <taxon>Clostridiaceae</taxon>
        <taxon>Clostridium</taxon>
    </lineage>
</organism>
<evidence type="ECO:0000256" key="1">
    <source>
        <dbReference type="ARBA" id="ARBA00004141"/>
    </source>
</evidence>
<dbReference type="PROSITE" id="PS51012">
    <property type="entry name" value="ABC_TM2"/>
    <property type="match status" value="1"/>
</dbReference>
<feature type="transmembrane region" description="Helical" evidence="5">
    <location>
        <begin position="132"/>
        <end position="155"/>
    </location>
</feature>
<keyword evidence="2 5" id="KW-0812">Transmembrane</keyword>
<evidence type="ECO:0000256" key="3">
    <source>
        <dbReference type="ARBA" id="ARBA00022989"/>
    </source>
</evidence>
<feature type="domain" description="ABC transmembrane type-2" evidence="6">
    <location>
        <begin position="16"/>
        <end position="261"/>
    </location>
</feature>
<keyword evidence="5" id="KW-0813">Transport</keyword>
<feature type="transmembrane region" description="Helical" evidence="5">
    <location>
        <begin position="99"/>
        <end position="120"/>
    </location>
</feature>
<feature type="transmembrane region" description="Helical" evidence="5">
    <location>
        <begin position="48"/>
        <end position="69"/>
    </location>
</feature>
<accession>A0A6V8SIZ7</accession>
<sequence>MNTVFALWKRGLKAFVRNKTGLIFSLVFPFFFVYVFGAIFKINSIENPIAYMLSGVIITTVFEGSLNLASSTVDDMVSGFMKEVLVSPAKRLNVAMGQLLSAATVSTIQGIMILILGLFIGIKFTSWVTPLWVLLAMISVGLVFSGVGLYLATIVRNGQTFQIVKTAVTMPLTFISGAYIPLSMLPSTLRYVAYINPMTYATAFFRMVVLEKTNLSSEELVKQGLAIEIHGFIVTPIISFTIIVAIGIIFLILATNSFVKTDFSRLNRSSSDASALWG</sequence>
<dbReference type="InterPro" id="IPR051784">
    <property type="entry name" value="Nod_factor_ABC_transporter"/>
</dbReference>
<dbReference type="Proteomes" id="UP000580568">
    <property type="component" value="Unassembled WGS sequence"/>
</dbReference>
<keyword evidence="3 5" id="KW-1133">Transmembrane helix</keyword>
<dbReference type="RefSeq" id="WP_183277963.1">
    <property type="nucleotide sequence ID" value="NZ_BLZR01000001.1"/>
</dbReference>
<evidence type="ECO:0000313" key="8">
    <source>
        <dbReference type="Proteomes" id="UP000580568"/>
    </source>
</evidence>
<dbReference type="InterPro" id="IPR047817">
    <property type="entry name" value="ABC2_TM_bact-type"/>
</dbReference>
<dbReference type="GO" id="GO:0043190">
    <property type="term" value="C:ATP-binding cassette (ABC) transporter complex"/>
    <property type="evidence" value="ECO:0007669"/>
    <property type="project" value="InterPro"/>
</dbReference>
<dbReference type="Pfam" id="PF01061">
    <property type="entry name" value="ABC2_membrane"/>
    <property type="match status" value="1"/>
</dbReference>
<dbReference type="InterPro" id="IPR013525">
    <property type="entry name" value="ABC2_TM"/>
</dbReference>
<evidence type="ECO:0000259" key="6">
    <source>
        <dbReference type="PROSITE" id="PS51012"/>
    </source>
</evidence>
<dbReference type="PANTHER" id="PTHR43229">
    <property type="entry name" value="NODULATION PROTEIN J"/>
    <property type="match status" value="1"/>
</dbReference>
<feature type="transmembrane region" description="Helical" evidence="5">
    <location>
        <begin position="21"/>
        <end position="42"/>
    </location>
</feature>
<keyword evidence="4 5" id="KW-0472">Membrane</keyword>
<feature type="transmembrane region" description="Helical" evidence="5">
    <location>
        <begin position="191"/>
        <end position="210"/>
    </location>
</feature>
<comment type="similarity">
    <text evidence="5">Belongs to the ABC-2 integral membrane protein family.</text>
</comment>
<keyword evidence="5" id="KW-1003">Cell membrane</keyword>
<dbReference type="PANTHER" id="PTHR43229:SF2">
    <property type="entry name" value="NODULATION PROTEIN J"/>
    <property type="match status" value="1"/>
</dbReference>
<dbReference type="AlphaFoldDB" id="A0A6V8SIZ7"/>
<protein>
    <recommendedName>
        <fullName evidence="5">Transport permease protein</fullName>
    </recommendedName>
</protein>
<dbReference type="InterPro" id="IPR000412">
    <property type="entry name" value="ABC_2_transport"/>
</dbReference>
<comment type="subcellular location">
    <subcellularLocation>
        <location evidence="5">Cell membrane</location>
        <topology evidence="5">Multi-pass membrane protein</topology>
    </subcellularLocation>
    <subcellularLocation>
        <location evidence="1">Membrane</location>
        <topology evidence="1">Multi-pass membrane protein</topology>
    </subcellularLocation>
</comment>
<feature type="transmembrane region" description="Helical" evidence="5">
    <location>
        <begin position="231"/>
        <end position="254"/>
    </location>
</feature>
<evidence type="ECO:0000313" key="7">
    <source>
        <dbReference type="EMBL" id="GFP76542.1"/>
    </source>
</evidence>
<dbReference type="EMBL" id="BLZR01000001">
    <property type="protein sequence ID" value="GFP76542.1"/>
    <property type="molecule type" value="Genomic_DNA"/>
</dbReference>
<gene>
    <name evidence="7" type="ORF">bsdtw1_02645</name>
</gene>
<comment type="caution">
    <text evidence="7">The sequence shown here is derived from an EMBL/GenBank/DDBJ whole genome shotgun (WGS) entry which is preliminary data.</text>
</comment>
<reference evidence="7 8" key="1">
    <citation type="submission" date="2020-07" db="EMBL/GenBank/DDBJ databases">
        <title>A new beta-1,3-glucan-decomposing anaerobic bacterium isolated from anoxic soil subjected to biological soil disinfestation.</title>
        <authorList>
            <person name="Ueki A."/>
            <person name="Tonouchi A."/>
        </authorList>
    </citation>
    <scope>NUCLEOTIDE SEQUENCE [LARGE SCALE GENOMIC DNA]</scope>
    <source>
        <strain evidence="7 8">TW1</strain>
    </source>
</reference>
<dbReference type="PRINTS" id="PR00164">
    <property type="entry name" value="ABC2TRNSPORT"/>
</dbReference>
<name>A0A6V8SIZ7_9CLOT</name>
<dbReference type="PIRSF" id="PIRSF006648">
    <property type="entry name" value="DrrB"/>
    <property type="match status" value="1"/>
</dbReference>
<keyword evidence="8" id="KW-1185">Reference proteome</keyword>
<proteinExistence type="inferred from homology"/>
<dbReference type="GO" id="GO:0140359">
    <property type="term" value="F:ABC-type transporter activity"/>
    <property type="evidence" value="ECO:0007669"/>
    <property type="project" value="InterPro"/>
</dbReference>
<evidence type="ECO:0000256" key="4">
    <source>
        <dbReference type="ARBA" id="ARBA00023136"/>
    </source>
</evidence>
<evidence type="ECO:0000256" key="2">
    <source>
        <dbReference type="ARBA" id="ARBA00022692"/>
    </source>
</evidence>